<evidence type="ECO:0000256" key="4">
    <source>
        <dbReference type="ARBA" id="ARBA00022833"/>
    </source>
</evidence>
<dbReference type="InterPro" id="IPR035204">
    <property type="entry name" value="NDUFB11"/>
</dbReference>
<organism evidence="7 8">
    <name type="scientific">Chlorella ohadii</name>
    <dbReference type="NCBI Taxonomy" id="2649997"/>
    <lineage>
        <taxon>Eukaryota</taxon>
        <taxon>Viridiplantae</taxon>
        <taxon>Chlorophyta</taxon>
        <taxon>core chlorophytes</taxon>
        <taxon>Trebouxiophyceae</taxon>
        <taxon>Chlorellales</taxon>
        <taxon>Chlorellaceae</taxon>
        <taxon>Chlorella clade</taxon>
        <taxon>Chlorella</taxon>
    </lineage>
</organism>
<dbReference type="GO" id="GO:0005634">
    <property type="term" value="C:nucleus"/>
    <property type="evidence" value="ECO:0007669"/>
    <property type="project" value="TreeGrafter"/>
</dbReference>
<feature type="domain" description="Zinc finger ZPR1-type" evidence="6">
    <location>
        <begin position="273"/>
        <end position="441"/>
    </location>
</feature>
<evidence type="ECO:0000256" key="2">
    <source>
        <dbReference type="ARBA" id="ARBA00022723"/>
    </source>
</evidence>
<reference evidence="7" key="1">
    <citation type="submission" date="2020-11" db="EMBL/GenBank/DDBJ databases">
        <title>Chlorella ohadii genome sequencing and assembly.</title>
        <authorList>
            <person name="Murik O."/>
            <person name="Treves H."/>
            <person name="Kedem I."/>
            <person name="Shotland Y."/>
            <person name="Kaplan A."/>
        </authorList>
    </citation>
    <scope>NUCLEOTIDE SEQUENCE</scope>
    <source>
        <strain evidence="7">1</strain>
    </source>
</reference>
<dbReference type="PANTHER" id="PTHR10876">
    <property type="entry name" value="ZINC FINGER PROTEIN ZPR1"/>
    <property type="match status" value="1"/>
</dbReference>
<comment type="similarity">
    <text evidence="1">Belongs to the ZPR1 family.</text>
</comment>
<evidence type="ECO:0000256" key="5">
    <source>
        <dbReference type="SAM" id="MobiDB-lite"/>
    </source>
</evidence>
<evidence type="ECO:0000259" key="6">
    <source>
        <dbReference type="SMART" id="SM00709"/>
    </source>
</evidence>
<keyword evidence="3" id="KW-0863">Zinc-finger</keyword>
<evidence type="ECO:0000256" key="1">
    <source>
        <dbReference type="ARBA" id="ARBA00008354"/>
    </source>
</evidence>
<dbReference type="Pfam" id="PF03367">
    <property type="entry name" value="Zn_ribbon_ZPR1"/>
    <property type="match status" value="1"/>
</dbReference>
<evidence type="ECO:0000313" key="7">
    <source>
        <dbReference type="EMBL" id="KAI7844233.1"/>
    </source>
</evidence>
<comment type="caution">
    <text evidence="7">The sequence shown here is derived from an EMBL/GenBank/DDBJ whole genome shotgun (WGS) entry which is preliminary data.</text>
</comment>
<feature type="domain" description="Zinc finger ZPR1-type" evidence="6">
    <location>
        <begin position="15"/>
        <end position="178"/>
    </location>
</feature>
<dbReference type="EMBL" id="JADXDR010000032">
    <property type="protein sequence ID" value="KAI7844233.1"/>
    <property type="molecule type" value="Genomic_DNA"/>
</dbReference>
<accession>A0AAD5H7R8</accession>
<keyword evidence="4" id="KW-0862">Zinc</keyword>
<dbReference type="InterPro" id="IPR042452">
    <property type="entry name" value="ZPR1_Znf1/2"/>
</dbReference>
<proteinExistence type="inferred from homology"/>
<dbReference type="PANTHER" id="PTHR10876:SF0">
    <property type="entry name" value="ZINC FINGER PROTEIN ZPR1"/>
    <property type="match status" value="1"/>
</dbReference>
<evidence type="ECO:0000313" key="8">
    <source>
        <dbReference type="Proteomes" id="UP001205105"/>
    </source>
</evidence>
<dbReference type="GO" id="GO:0008270">
    <property type="term" value="F:zinc ion binding"/>
    <property type="evidence" value="ECO:0007669"/>
    <property type="project" value="UniProtKB-KW"/>
</dbReference>
<sequence length="595" mass="62262">MPSSHSSEGQEVNDGFCPECYGIGRGKLEKRDVPGFREIIVRAFECEDCGFKADEVQLAGQYDSQGVRLRLAVPLGDAATLSRQVLKSDTATISVPELEFEIGAGAYVPFAGDLTTVADVLMQACKNLNMNQAERRAADADTAGKIDAFIQELEEYAAGQHAFTFEMEDPAGNSFIGGADGGPANAASGDPQLTVERFDRTPAQESRMGLAMPDEFLPYDGAAADAAPAPASAPGRLILRVEGQAEADAFLAAYAEQPQGEAQQPPSGIQLPAACAACGATAVGGFAAAARQPVASFIRSCVIVSTACSSCSAQAVEVRSSGGVSAQGSRLRLRVEEAADLERAVLQSASASIAVPELELALSTGSNAGMATTVGQLIGNLAEQLGNNPALAPGGTAHAEGAEEERAEWASFLASLRAFAKLERPWTLELTDPLDSSFIAAPAGVAEGQDSRLTRVLYDRPPDENEHFGLAAGGAAAPIAPSLPCQAPASGAWAGPPPLQPCAPCSSLPGSMALVQFIRDKIQANMEDPAERDRKWEQHLRGVQAAAASAKANMAHPTKNWGFWRHEKHLAKYEQNADPSVAKLPGRRAPNLSSE</sequence>
<dbReference type="SMART" id="SM00709">
    <property type="entry name" value="Zpr1"/>
    <property type="match status" value="2"/>
</dbReference>
<name>A0AAD5H7R8_9CHLO</name>
<dbReference type="Gene3D" id="2.20.25.420">
    <property type="entry name" value="ZPR1, zinc finger domain"/>
    <property type="match status" value="1"/>
</dbReference>
<dbReference type="InterPro" id="IPR042451">
    <property type="entry name" value="ZPR1_A/B_dom"/>
</dbReference>
<keyword evidence="2" id="KW-0479">Metal-binding</keyword>
<feature type="region of interest" description="Disordered" evidence="5">
    <location>
        <begin position="575"/>
        <end position="595"/>
    </location>
</feature>
<protein>
    <recommendedName>
        <fullName evidence="6">Zinc finger ZPR1-type domain-containing protein</fullName>
    </recommendedName>
</protein>
<dbReference type="Pfam" id="PF22794">
    <property type="entry name" value="jr-ZPR1"/>
    <property type="match status" value="2"/>
</dbReference>
<dbReference type="Proteomes" id="UP001205105">
    <property type="component" value="Unassembled WGS sequence"/>
</dbReference>
<dbReference type="InterPro" id="IPR056180">
    <property type="entry name" value="ZPR1_jr_dom"/>
</dbReference>
<dbReference type="Pfam" id="PF17250">
    <property type="entry name" value="NDUFB11"/>
    <property type="match status" value="1"/>
</dbReference>
<dbReference type="InterPro" id="IPR040141">
    <property type="entry name" value="ZPR1"/>
</dbReference>
<gene>
    <name evidence="7" type="ORF">COHA_002032</name>
</gene>
<dbReference type="InterPro" id="IPR004457">
    <property type="entry name" value="Znf_ZPR1"/>
</dbReference>
<dbReference type="Gene3D" id="2.60.120.1040">
    <property type="entry name" value="ZPR1, A/B domain"/>
    <property type="match status" value="2"/>
</dbReference>
<evidence type="ECO:0000256" key="3">
    <source>
        <dbReference type="ARBA" id="ARBA00022771"/>
    </source>
</evidence>
<dbReference type="NCBIfam" id="TIGR00310">
    <property type="entry name" value="ZPR1_znf"/>
    <property type="match status" value="1"/>
</dbReference>
<dbReference type="AlphaFoldDB" id="A0AAD5H7R8"/>
<keyword evidence="8" id="KW-1185">Reference proteome</keyword>